<keyword evidence="4 10" id="KW-0963">Cytoplasm</keyword>
<dbReference type="RefSeq" id="WP_043768449.1">
    <property type="nucleotide sequence ID" value="NZ_JAME01000008.1"/>
</dbReference>
<feature type="binding site" evidence="10">
    <location>
        <position position="110"/>
    </location>
    <ligand>
        <name>Mn(2+)</name>
        <dbReference type="ChEBI" id="CHEBI:29035"/>
    </ligand>
</feature>
<proteinExistence type="inferred from homology"/>
<feature type="active site" evidence="10 11">
    <location>
        <position position="110"/>
    </location>
</feature>
<comment type="catalytic activity">
    <reaction evidence="10">
        <text>isopentenyl diphosphate = dimethylallyl diphosphate</text>
        <dbReference type="Rhea" id="RHEA:23284"/>
        <dbReference type="ChEBI" id="CHEBI:57623"/>
        <dbReference type="ChEBI" id="CHEBI:128769"/>
        <dbReference type="EC" id="5.3.3.2"/>
    </reaction>
</comment>
<name>X7FAB3_9RHOB</name>
<keyword evidence="14" id="KW-1185">Reference proteome</keyword>
<reference evidence="13 14" key="1">
    <citation type="submission" date="2014-01" db="EMBL/GenBank/DDBJ databases">
        <title>Roseivivax isoporae LMG 25204 Genome Sequencing.</title>
        <authorList>
            <person name="Lai Q."/>
            <person name="Li G."/>
            <person name="Shao Z."/>
        </authorList>
    </citation>
    <scope>NUCLEOTIDE SEQUENCE [LARGE SCALE GENOMIC DNA]</scope>
    <source>
        <strain evidence="13 14">LMG 25204</strain>
    </source>
</reference>
<evidence type="ECO:0000256" key="6">
    <source>
        <dbReference type="ARBA" id="ARBA00022842"/>
    </source>
</evidence>
<evidence type="ECO:0000256" key="8">
    <source>
        <dbReference type="ARBA" id="ARBA00023229"/>
    </source>
</evidence>
<dbReference type="EC" id="5.3.3.2" evidence="3 10"/>
<feature type="binding site" evidence="10">
    <location>
        <position position="64"/>
    </location>
    <ligand>
        <name>Mn(2+)</name>
        <dbReference type="ChEBI" id="CHEBI:29035"/>
    </ligand>
</feature>
<dbReference type="Pfam" id="PF00293">
    <property type="entry name" value="NUDIX"/>
    <property type="match status" value="1"/>
</dbReference>
<feature type="binding site" evidence="10">
    <location>
        <position position="22"/>
    </location>
    <ligand>
        <name>Mn(2+)</name>
        <dbReference type="ChEBI" id="CHEBI:29035"/>
    </ligand>
</feature>
<dbReference type="GO" id="GO:0004452">
    <property type="term" value="F:isopentenyl-diphosphate delta-isomerase activity"/>
    <property type="evidence" value="ECO:0007669"/>
    <property type="project" value="UniProtKB-UniRule"/>
</dbReference>
<gene>
    <name evidence="10" type="primary">idi</name>
    <name evidence="13" type="ORF">RISW2_22475</name>
</gene>
<dbReference type="PIRSF" id="PIRSF018427">
    <property type="entry name" value="Isopntndiph_ism"/>
    <property type="match status" value="1"/>
</dbReference>
<dbReference type="OrthoDB" id="9809458at2"/>
<evidence type="ECO:0000256" key="10">
    <source>
        <dbReference type="HAMAP-Rule" id="MF_00202"/>
    </source>
</evidence>
<dbReference type="eggNOG" id="COG1443">
    <property type="taxonomic scope" value="Bacteria"/>
</dbReference>
<evidence type="ECO:0000256" key="1">
    <source>
        <dbReference type="ARBA" id="ARBA00004826"/>
    </source>
</evidence>
<evidence type="ECO:0000313" key="13">
    <source>
        <dbReference type="EMBL" id="ETX29653.1"/>
    </source>
</evidence>
<dbReference type="NCBIfam" id="TIGR02150">
    <property type="entry name" value="IPP_isom_1"/>
    <property type="match status" value="1"/>
</dbReference>
<keyword evidence="6 10" id="KW-0460">Magnesium</keyword>
<dbReference type="InterPro" id="IPR000086">
    <property type="entry name" value="NUDIX_hydrolase_dom"/>
</dbReference>
<feature type="binding site" evidence="10">
    <location>
        <position position="28"/>
    </location>
    <ligand>
        <name>Mn(2+)</name>
        <dbReference type="ChEBI" id="CHEBI:29035"/>
    </ligand>
</feature>
<accession>X7FAB3</accession>
<evidence type="ECO:0000256" key="3">
    <source>
        <dbReference type="ARBA" id="ARBA00012057"/>
    </source>
</evidence>
<feature type="binding site" evidence="10">
    <location>
        <position position="108"/>
    </location>
    <ligand>
        <name>Mn(2+)</name>
        <dbReference type="ChEBI" id="CHEBI:29035"/>
    </ligand>
</feature>
<dbReference type="STRING" id="1449351.RISW2_22475"/>
<dbReference type="CDD" id="cd02885">
    <property type="entry name" value="NUDIX_IPP_Isomerase"/>
    <property type="match status" value="1"/>
</dbReference>
<dbReference type="PATRIC" id="fig|1449351.3.peg.1435"/>
<evidence type="ECO:0000256" key="5">
    <source>
        <dbReference type="ARBA" id="ARBA00022723"/>
    </source>
</evidence>
<evidence type="ECO:0000256" key="9">
    <source>
        <dbReference type="ARBA" id="ARBA00023235"/>
    </source>
</evidence>
<evidence type="ECO:0000256" key="4">
    <source>
        <dbReference type="ARBA" id="ARBA00022490"/>
    </source>
</evidence>
<dbReference type="GO" id="GO:0046872">
    <property type="term" value="F:metal ion binding"/>
    <property type="evidence" value="ECO:0007669"/>
    <property type="project" value="UniProtKB-KW"/>
</dbReference>
<feature type="active site" evidence="10 11">
    <location>
        <position position="62"/>
    </location>
</feature>
<sequence length="176" mass="19703">MTIEIPAWIDGRLVPVEKLAAHRRGLRHKAVSVFVLDGDRVLLQRRATGKYHTPGLWANTCCTHPHWGEDAATCARRRLGEELGIPGLSLTRRDVVEYRADVGGGLTEHEVVDLFTAEADADLHVAPDPEEVMATEWVALDALRRDVAARPGRYTPWLRIYLEDHAERIFPAALLT</sequence>
<dbReference type="GO" id="GO:0005737">
    <property type="term" value="C:cytoplasm"/>
    <property type="evidence" value="ECO:0007669"/>
    <property type="project" value="UniProtKB-SubCell"/>
</dbReference>
<dbReference type="GO" id="GO:0009240">
    <property type="term" value="P:isopentenyl diphosphate biosynthetic process"/>
    <property type="evidence" value="ECO:0007669"/>
    <property type="project" value="TreeGrafter"/>
</dbReference>
<dbReference type="HAMAP" id="MF_00202">
    <property type="entry name" value="Idi"/>
    <property type="match status" value="1"/>
</dbReference>
<dbReference type="PANTHER" id="PTHR10885">
    <property type="entry name" value="ISOPENTENYL-DIPHOSPHATE DELTA-ISOMERASE"/>
    <property type="match status" value="1"/>
</dbReference>
<dbReference type="InterPro" id="IPR015797">
    <property type="entry name" value="NUDIX_hydrolase-like_dom_sf"/>
</dbReference>
<dbReference type="Proteomes" id="UP000023430">
    <property type="component" value="Unassembled WGS sequence"/>
</dbReference>
<comment type="function">
    <text evidence="10">Catalyzes the 1,3-allylic rearrangement of the homoallylic substrate isopentenyl (IPP) to its highly electrophilic allylic isomer, dimethylallyl diphosphate (DMAPP).</text>
</comment>
<dbReference type="NCBIfam" id="NF002995">
    <property type="entry name" value="PRK03759.1"/>
    <property type="match status" value="1"/>
</dbReference>
<comment type="subcellular location">
    <subcellularLocation>
        <location evidence="10">Cytoplasm</location>
    </subcellularLocation>
</comment>
<comment type="pathway">
    <text evidence="1 10">Isoprenoid biosynthesis; dimethylallyl diphosphate biosynthesis; dimethylallyl diphosphate from isopentenyl diphosphate: step 1/1.</text>
</comment>
<comment type="cofactor">
    <cofactor evidence="10">
        <name>Mn(2+)</name>
        <dbReference type="ChEBI" id="CHEBI:29035"/>
    </cofactor>
    <text evidence="10">Binds 1 Mn(2+) ion per subunit.</text>
</comment>
<dbReference type="PROSITE" id="PS51462">
    <property type="entry name" value="NUDIX"/>
    <property type="match status" value="1"/>
</dbReference>
<feature type="domain" description="Nudix hydrolase" evidence="12">
    <location>
        <begin position="26"/>
        <end position="160"/>
    </location>
</feature>
<evidence type="ECO:0000259" key="12">
    <source>
        <dbReference type="PROSITE" id="PS51462"/>
    </source>
</evidence>
<evidence type="ECO:0000256" key="7">
    <source>
        <dbReference type="ARBA" id="ARBA00023211"/>
    </source>
</evidence>
<keyword evidence="9 10" id="KW-0413">Isomerase</keyword>
<organism evidence="13 14">
    <name type="scientific">Roseivivax isoporae LMG 25204</name>
    <dbReference type="NCBI Taxonomy" id="1449351"/>
    <lineage>
        <taxon>Bacteria</taxon>
        <taxon>Pseudomonadati</taxon>
        <taxon>Pseudomonadota</taxon>
        <taxon>Alphaproteobacteria</taxon>
        <taxon>Rhodobacterales</taxon>
        <taxon>Roseobacteraceae</taxon>
        <taxon>Roseivivax</taxon>
    </lineage>
</organism>
<dbReference type="UniPathway" id="UPA00059">
    <property type="reaction ID" value="UER00104"/>
</dbReference>
<dbReference type="AlphaFoldDB" id="X7FAB3"/>
<dbReference type="Gene3D" id="3.90.79.10">
    <property type="entry name" value="Nucleoside Triphosphate Pyrophosphohydrolase"/>
    <property type="match status" value="1"/>
</dbReference>
<feature type="binding site" evidence="10">
    <location>
        <position position="82"/>
    </location>
    <ligand>
        <name>Mg(2+)</name>
        <dbReference type="ChEBI" id="CHEBI:18420"/>
    </ligand>
</feature>
<evidence type="ECO:0000256" key="2">
    <source>
        <dbReference type="ARBA" id="ARBA00007579"/>
    </source>
</evidence>
<comment type="similarity">
    <text evidence="2 10">Belongs to the IPP isomerase type 1 family.</text>
</comment>
<evidence type="ECO:0000256" key="11">
    <source>
        <dbReference type="PIRSR" id="PIRSR018427-1"/>
    </source>
</evidence>
<keyword evidence="8 10" id="KW-0414">Isoprene biosynthesis</keyword>
<keyword evidence="7 10" id="KW-0464">Manganese</keyword>
<dbReference type="InterPro" id="IPR056375">
    <property type="entry name" value="Idi_bact"/>
</dbReference>
<keyword evidence="5 10" id="KW-0479">Metal-binding</keyword>
<dbReference type="SUPFAM" id="SSF55811">
    <property type="entry name" value="Nudix"/>
    <property type="match status" value="1"/>
</dbReference>
<dbReference type="PANTHER" id="PTHR10885:SF0">
    <property type="entry name" value="ISOPENTENYL-DIPHOSPHATE DELTA-ISOMERASE"/>
    <property type="match status" value="1"/>
</dbReference>
<protein>
    <recommendedName>
        <fullName evidence="3 10">Isopentenyl-diphosphate Delta-isomerase</fullName>
        <shortName evidence="10">IPP isomerase</shortName>
        <ecNumber evidence="3 10">5.3.3.2</ecNumber>
    </recommendedName>
    <alternativeName>
        <fullName evidence="10">IPP:DMAPP isomerase</fullName>
    </alternativeName>
    <alternativeName>
        <fullName evidence="10">Isopentenyl pyrophosphate isomerase</fullName>
    </alternativeName>
</protein>
<comment type="cofactor">
    <cofactor evidence="10">
        <name>Mg(2+)</name>
        <dbReference type="ChEBI" id="CHEBI:18420"/>
    </cofactor>
    <text evidence="10">Binds 1 Mg(2+) ion per subunit. The magnesium ion binds only when substrate is bound.</text>
</comment>
<evidence type="ECO:0000313" key="14">
    <source>
        <dbReference type="Proteomes" id="UP000023430"/>
    </source>
</evidence>
<dbReference type="EMBL" id="JAME01000008">
    <property type="protein sequence ID" value="ETX29653.1"/>
    <property type="molecule type" value="Genomic_DNA"/>
</dbReference>
<dbReference type="InterPro" id="IPR011876">
    <property type="entry name" value="IsopentenylPP_isomerase_typ1"/>
</dbReference>
<dbReference type="GO" id="GO:0050992">
    <property type="term" value="P:dimethylallyl diphosphate biosynthetic process"/>
    <property type="evidence" value="ECO:0007669"/>
    <property type="project" value="UniProtKB-UniRule"/>
</dbReference>
<comment type="caution">
    <text evidence="13">The sequence shown here is derived from an EMBL/GenBank/DDBJ whole genome shotgun (WGS) entry which is preliminary data.</text>
</comment>